<evidence type="ECO:0000256" key="1">
    <source>
        <dbReference type="ARBA" id="ARBA00004651"/>
    </source>
</evidence>
<keyword evidence="10" id="KW-0456">Lyase</keyword>
<gene>
    <name evidence="10" type="ORF">OP8BY_0955</name>
</gene>
<sequence length="627" mass="66655">MTGTEALWLSLASLLLSFLAAFLLGKKVRLVRLTGTILISLACFFLAWQGVMILGAGQPVELELKLAGIHIPVLIDGLSALFLLLLSVLALGSTLFAYGYYETTETKIVQKVYLALPVFIAGLVGLLTVDDLGPGFTLAWQLMAISSYLLIRWGRPLKLSGRPALVYLVFMEMAWVLITGSAFLAKGYHFGDSLAAVGQKLSGSGPVATAIFLVMLLLGFGLKTGIFPLGQLWIPGAYSTASPPVSALLAGILEKTGVFGLIRIFFFVARGAGAGFNPDLWGQVLVVVGTLTLFVGTVQAIKQSDYLRLLAYSSIGQVGYIVLALGSSLLAWHSGSPLAGIIFAGAVYHSLNHGIFKSLLFLTGGSLLYATGTRDLNRLGGLLAVMPVTGLLAALASYSISGMPASSGFVSKWLMIAGNFLAGKDSLLLTMAGIVALFTAAFTLACYVKFFGLAFTSAGAGWKLKREIREVPGSLLVPKIFLAAICLSQAFLPAVYVRLIGRSLATTEGFLLTGVGAEGLKTNPIGLQIFEGPALLAAVAPLAMLALLLVLAFLARWLRQSAGAQEARVPAWLCGYQDLNKNNVYADRNMFSDLKKFFRWTGANKNVVIDDDELSESVGREEKGVIS</sequence>
<feature type="transmembrane region" description="Helical" evidence="8">
    <location>
        <begin position="205"/>
        <end position="226"/>
    </location>
</feature>
<feature type="transmembrane region" description="Helical" evidence="8">
    <location>
        <begin position="379"/>
        <end position="400"/>
    </location>
</feature>
<feature type="transmembrane region" description="Helical" evidence="8">
    <location>
        <begin position="476"/>
        <end position="496"/>
    </location>
</feature>
<evidence type="ECO:0000259" key="9">
    <source>
        <dbReference type="Pfam" id="PF00361"/>
    </source>
</evidence>
<evidence type="ECO:0000256" key="4">
    <source>
        <dbReference type="ARBA" id="ARBA00022989"/>
    </source>
</evidence>
<evidence type="ECO:0000256" key="3">
    <source>
        <dbReference type="ARBA" id="ARBA00022692"/>
    </source>
</evidence>
<comment type="subcellular location">
    <subcellularLocation>
        <location evidence="1">Cell membrane</location>
        <topology evidence="1">Multi-pass membrane protein</topology>
    </subcellularLocation>
    <subcellularLocation>
        <location evidence="7">Membrane</location>
        <topology evidence="7">Multi-pass membrane protein</topology>
    </subcellularLocation>
</comment>
<feature type="transmembrane region" description="Helical" evidence="8">
    <location>
        <begin position="135"/>
        <end position="153"/>
    </location>
</feature>
<feature type="transmembrane region" description="Helical" evidence="8">
    <location>
        <begin position="6"/>
        <end position="25"/>
    </location>
</feature>
<evidence type="ECO:0000256" key="5">
    <source>
        <dbReference type="ARBA" id="ARBA00023002"/>
    </source>
</evidence>
<feature type="transmembrane region" description="Helical" evidence="8">
    <location>
        <begin position="280"/>
        <end position="298"/>
    </location>
</feature>
<evidence type="ECO:0000313" key="11">
    <source>
        <dbReference type="Proteomes" id="UP000257323"/>
    </source>
</evidence>
<keyword evidence="5" id="KW-0560">Oxidoreductase</keyword>
<dbReference type="Pfam" id="PF00361">
    <property type="entry name" value="Proton_antipo_M"/>
    <property type="match status" value="1"/>
</dbReference>
<keyword evidence="3 7" id="KW-0812">Transmembrane</keyword>
<evidence type="ECO:0000256" key="8">
    <source>
        <dbReference type="SAM" id="Phobius"/>
    </source>
</evidence>
<feature type="transmembrane region" description="Helical" evidence="8">
    <location>
        <begin position="534"/>
        <end position="558"/>
    </location>
</feature>
<dbReference type="GO" id="GO:0016829">
    <property type="term" value="F:lyase activity"/>
    <property type="evidence" value="ECO:0007669"/>
    <property type="project" value="UniProtKB-KW"/>
</dbReference>
<dbReference type="PANTHER" id="PTHR42682">
    <property type="entry name" value="HYDROGENASE-4 COMPONENT F"/>
    <property type="match status" value="1"/>
</dbReference>
<dbReference type="PANTHER" id="PTHR42682:SF3">
    <property type="entry name" value="FORMATE HYDROGENLYASE SUBUNIT 3-RELATED"/>
    <property type="match status" value="1"/>
</dbReference>
<accession>A0A3E2BQG3</accession>
<feature type="transmembrane region" description="Helical" evidence="8">
    <location>
        <begin position="354"/>
        <end position="372"/>
    </location>
</feature>
<comment type="caution">
    <text evidence="10">The sequence shown here is derived from an EMBL/GenBank/DDBJ whole genome shotgun (WGS) entry which is preliminary data.</text>
</comment>
<feature type="transmembrane region" description="Helical" evidence="8">
    <location>
        <begin position="37"/>
        <end position="57"/>
    </location>
</feature>
<feature type="transmembrane region" description="Helical" evidence="8">
    <location>
        <begin position="165"/>
        <end position="185"/>
    </location>
</feature>
<dbReference type="AlphaFoldDB" id="A0A3E2BQG3"/>
<feature type="transmembrane region" description="Helical" evidence="8">
    <location>
        <begin position="112"/>
        <end position="129"/>
    </location>
</feature>
<feature type="domain" description="NADH:quinone oxidoreductase/Mrp antiporter transmembrane" evidence="9">
    <location>
        <begin position="136"/>
        <end position="430"/>
    </location>
</feature>
<dbReference type="InterPro" id="IPR001750">
    <property type="entry name" value="ND/Mrp_TM"/>
</dbReference>
<dbReference type="Proteomes" id="UP000257323">
    <property type="component" value="Unassembled WGS sequence"/>
</dbReference>
<evidence type="ECO:0000256" key="2">
    <source>
        <dbReference type="ARBA" id="ARBA00022475"/>
    </source>
</evidence>
<keyword evidence="2" id="KW-1003">Cell membrane</keyword>
<evidence type="ECO:0000256" key="6">
    <source>
        <dbReference type="ARBA" id="ARBA00023136"/>
    </source>
</evidence>
<reference evidence="10 11" key="1">
    <citation type="submission" date="2018-08" db="EMBL/GenBank/DDBJ databases">
        <title>Genome analysis of the thermophilic bacterium of the candidate phylum Aminicenantes from deep subsurface aquifer revealed its physiology and ecological role.</title>
        <authorList>
            <person name="Kadnikov V.V."/>
            <person name="Mardanov A.V."/>
            <person name="Beletsky A.V."/>
            <person name="Karnachuk O.V."/>
            <person name="Ravin N.V."/>
        </authorList>
    </citation>
    <scope>NUCLEOTIDE SEQUENCE [LARGE SCALE GENOMIC DNA]</scope>
    <source>
        <strain evidence="10">BY38</strain>
    </source>
</reference>
<feature type="transmembrane region" description="Helical" evidence="8">
    <location>
        <begin position="427"/>
        <end position="455"/>
    </location>
</feature>
<name>A0A3E2BQG3_9BACT</name>
<evidence type="ECO:0000256" key="7">
    <source>
        <dbReference type="RuleBase" id="RU000320"/>
    </source>
</evidence>
<protein>
    <submittedName>
        <fullName evidence="10">Formate hydrogenlyase subunit 3</fullName>
    </submittedName>
</protein>
<keyword evidence="6 8" id="KW-0472">Membrane</keyword>
<dbReference type="GO" id="GO:0005886">
    <property type="term" value="C:plasma membrane"/>
    <property type="evidence" value="ECO:0007669"/>
    <property type="project" value="UniProtKB-SubCell"/>
</dbReference>
<dbReference type="EMBL" id="QUAH01000001">
    <property type="protein sequence ID" value="RFT17013.1"/>
    <property type="molecule type" value="Genomic_DNA"/>
</dbReference>
<feature type="transmembrane region" description="Helical" evidence="8">
    <location>
        <begin position="247"/>
        <end position="268"/>
    </location>
</feature>
<feature type="transmembrane region" description="Helical" evidence="8">
    <location>
        <begin position="310"/>
        <end position="334"/>
    </location>
</feature>
<dbReference type="GO" id="GO:0016491">
    <property type="term" value="F:oxidoreductase activity"/>
    <property type="evidence" value="ECO:0007669"/>
    <property type="project" value="UniProtKB-KW"/>
</dbReference>
<organism evidence="10 11">
    <name type="scientific">Candidatus Saccharicenans subterraneus</name>
    <dbReference type="NCBI Taxonomy" id="2508984"/>
    <lineage>
        <taxon>Bacteria</taxon>
        <taxon>Candidatus Aminicenantota</taxon>
        <taxon>Candidatus Aminicenantia</taxon>
        <taxon>Candidatus Aminicenantales</taxon>
        <taxon>Candidatus Saccharicenantaceae</taxon>
        <taxon>Candidatus Saccharicenans</taxon>
    </lineage>
</organism>
<keyword evidence="4 8" id="KW-1133">Transmembrane helix</keyword>
<proteinExistence type="predicted"/>
<feature type="transmembrane region" description="Helical" evidence="8">
    <location>
        <begin position="77"/>
        <end position="100"/>
    </location>
</feature>
<dbReference type="InterPro" id="IPR052175">
    <property type="entry name" value="ComplexI-like_HydComp"/>
</dbReference>
<evidence type="ECO:0000313" key="10">
    <source>
        <dbReference type="EMBL" id="RFT17013.1"/>
    </source>
</evidence>